<keyword evidence="3" id="KW-0970">Cilium biogenesis/degradation</keyword>
<dbReference type="RefSeq" id="XP_014488376.1">
    <property type="nucleotide sequence ID" value="XM_014632890.1"/>
</dbReference>
<protein>
    <submittedName>
        <fullName evidence="8">Dynein assembly factor 3, axonemal isoform X1</fullName>
    </submittedName>
</protein>
<evidence type="ECO:0000313" key="8">
    <source>
        <dbReference type="RefSeq" id="XP_014488376.1"/>
    </source>
</evidence>
<accession>A0A6P3YBF3</accession>
<dbReference type="GO" id="GO:0044458">
    <property type="term" value="P:motile cilium assembly"/>
    <property type="evidence" value="ECO:0007669"/>
    <property type="project" value="TreeGrafter"/>
</dbReference>
<evidence type="ECO:0000313" key="7">
    <source>
        <dbReference type="Proteomes" id="UP000515204"/>
    </source>
</evidence>
<dbReference type="InterPro" id="IPR028235">
    <property type="entry name" value="DNAAF3_C"/>
</dbReference>
<reference evidence="8" key="1">
    <citation type="submission" date="2025-08" db="UniProtKB">
        <authorList>
            <consortium name="RefSeq"/>
        </authorList>
    </citation>
    <scope>IDENTIFICATION</scope>
</reference>
<dbReference type="OrthoDB" id="538817at2759"/>
<dbReference type="GO" id="GO:0070286">
    <property type="term" value="P:axonemal dynein complex assembly"/>
    <property type="evidence" value="ECO:0007669"/>
    <property type="project" value="InterPro"/>
</dbReference>
<name>A0A6P3YBF3_DINQU</name>
<dbReference type="Pfam" id="PF14740">
    <property type="entry name" value="DUF4471"/>
    <property type="match status" value="1"/>
</dbReference>
<dbReference type="InterPro" id="IPR039304">
    <property type="entry name" value="DNAAF3"/>
</dbReference>
<dbReference type="GO" id="GO:0120293">
    <property type="term" value="C:dynein axonemal particle"/>
    <property type="evidence" value="ECO:0007669"/>
    <property type="project" value="UniProtKB-SubCell"/>
</dbReference>
<keyword evidence="7" id="KW-1185">Reference proteome</keyword>
<evidence type="ECO:0000256" key="1">
    <source>
        <dbReference type="ARBA" id="ARBA00010449"/>
    </source>
</evidence>
<feature type="domain" description="Dynein assembly factor 3 C-terminal" evidence="6">
    <location>
        <begin position="131"/>
        <end position="425"/>
    </location>
</feature>
<dbReference type="Pfam" id="PF14737">
    <property type="entry name" value="DUF4470"/>
    <property type="match status" value="1"/>
</dbReference>
<evidence type="ECO:0000256" key="3">
    <source>
        <dbReference type="ARBA" id="ARBA00022794"/>
    </source>
</evidence>
<keyword evidence="2" id="KW-0963">Cytoplasm</keyword>
<sequence length="442" mass="51646">MRNNMWWGYSESLDLQNEISQKDSRVLKNLEILIVGASDARHIVKTLASSYMHPDRVITYHVIESTLEQVARSILLLNICLQKDLGLQEATRYYLEILGNTLLRPATAKYLTKCTKQLLDISTCTIDCPWLSLENFKYKDRDHLESIFKFWARATHEGIPIINYWDCRIRKLLKTRYEYREGIFDWDYYMVLKPRGIFNLTIQEYKFWRNNGVAFTWLEGEPVRSNPTLLNNIIQYGSGFLHYAYLGDIVNGPFFTWAASERIDKKLRATDIAEGELMRTIHEIKMKKSLCEDYIGAHRDSSILNGPVVTEMPDNEMELESWINTDNKMDKEKISWVEVPNHKIIFHPASSLELFKSKSEYIDRYHLIWVAHNMTKQLANLAPLVSTGASVIVELSKYVADLRKEDLQNFNKELKETMQKNGLRSTYDFDSNEHTLARLCKD</sequence>
<feature type="domain" description="DUF4470" evidence="5">
    <location>
        <begin position="6"/>
        <end position="103"/>
    </location>
</feature>
<dbReference type="CTD" id="352909"/>
<dbReference type="PANTHER" id="PTHR22118:SF14">
    <property type="entry name" value="DYNEIN AXONEMAL ASSEMBLY FACTOR 3"/>
    <property type="match status" value="1"/>
</dbReference>
<dbReference type="PANTHER" id="PTHR22118">
    <property type="entry name" value="DYNEIN ASSEMBLY FACTOR 3, AXONEMAL"/>
    <property type="match status" value="1"/>
</dbReference>
<evidence type="ECO:0000256" key="2">
    <source>
        <dbReference type="ARBA" id="ARBA00022490"/>
    </source>
</evidence>
<organism evidence="7 8">
    <name type="scientific">Dinoponera quadriceps</name>
    <name type="common">South American ant</name>
    <dbReference type="NCBI Taxonomy" id="609295"/>
    <lineage>
        <taxon>Eukaryota</taxon>
        <taxon>Metazoa</taxon>
        <taxon>Ecdysozoa</taxon>
        <taxon>Arthropoda</taxon>
        <taxon>Hexapoda</taxon>
        <taxon>Insecta</taxon>
        <taxon>Pterygota</taxon>
        <taxon>Neoptera</taxon>
        <taxon>Endopterygota</taxon>
        <taxon>Hymenoptera</taxon>
        <taxon>Apocrita</taxon>
        <taxon>Aculeata</taxon>
        <taxon>Formicoidea</taxon>
        <taxon>Formicidae</taxon>
        <taxon>Ponerinae</taxon>
        <taxon>Ponerini</taxon>
        <taxon>Dinoponera</taxon>
    </lineage>
</organism>
<dbReference type="Proteomes" id="UP000515204">
    <property type="component" value="Unplaced"/>
</dbReference>
<proteinExistence type="inferred from homology"/>
<evidence type="ECO:0000256" key="4">
    <source>
        <dbReference type="ARBA" id="ARBA00024190"/>
    </source>
</evidence>
<dbReference type="AlphaFoldDB" id="A0A6P3YBF3"/>
<gene>
    <name evidence="8" type="primary">LOC106751778</name>
</gene>
<comment type="similarity">
    <text evidence="1">Belongs to the DNAAF3 family.</text>
</comment>
<evidence type="ECO:0000259" key="6">
    <source>
        <dbReference type="Pfam" id="PF14740"/>
    </source>
</evidence>
<dbReference type="KEGG" id="dqu:106751778"/>
<dbReference type="InterPro" id="IPR027974">
    <property type="entry name" value="DUF4470"/>
</dbReference>
<dbReference type="GeneID" id="106751778"/>
<comment type="subcellular location">
    <subcellularLocation>
        <location evidence="4">Dynein axonemal particle</location>
    </subcellularLocation>
</comment>
<evidence type="ECO:0000259" key="5">
    <source>
        <dbReference type="Pfam" id="PF14737"/>
    </source>
</evidence>